<dbReference type="Pfam" id="PF03190">
    <property type="entry name" value="Thioredox_DsbH"/>
    <property type="match status" value="1"/>
</dbReference>
<dbReference type="CDD" id="cd02955">
    <property type="entry name" value="SSP411"/>
    <property type="match status" value="1"/>
</dbReference>
<dbReference type="InterPro" id="IPR024705">
    <property type="entry name" value="Ssp411"/>
</dbReference>
<keyword evidence="3" id="KW-1185">Reference proteome</keyword>
<dbReference type="RefSeq" id="WP_218591200.1">
    <property type="nucleotide sequence ID" value="NZ_JADQDE010000075.1"/>
</dbReference>
<dbReference type="EMBL" id="JADQDF010000001">
    <property type="protein sequence ID" value="MBW0129661.1"/>
    <property type="molecule type" value="Genomic_DNA"/>
</dbReference>
<dbReference type="InterPro" id="IPR004879">
    <property type="entry name" value="Ssp411-like_TRX"/>
</dbReference>
<name>A0ABS6UBP5_9PSEU</name>
<comment type="caution">
    <text evidence="2">The sequence shown here is derived from an EMBL/GenBank/DDBJ whole genome shotgun (WGS) entry which is preliminary data.</text>
</comment>
<dbReference type="Proteomes" id="UP000694300">
    <property type="component" value="Unassembled WGS sequence"/>
</dbReference>
<dbReference type="PANTHER" id="PTHR42899:SF1">
    <property type="entry name" value="SPERMATOGENESIS-ASSOCIATED PROTEIN 20"/>
    <property type="match status" value="1"/>
</dbReference>
<dbReference type="PANTHER" id="PTHR42899">
    <property type="entry name" value="SPERMATOGENESIS-ASSOCIATED PROTEIN 20"/>
    <property type="match status" value="1"/>
</dbReference>
<organism evidence="2 3">
    <name type="scientific">Pseudonocardia oceani</name>
    <dbReference type="NCBI Taxonomy" id="2792013"/>
    <lineage>
        <taxon>Bacteria</taxon>
        <taxon>Bacillati</taxon>
        <taxon>Actinomycetota</taxon>
        <taxon>Actinomycetes</taxon>
        <taxon>Pseudonocardiales</taxon>
        <taxon>Pseudonocardiaceae</taxon>
        <taxon>Pseudonocardia</taxon>
    </lineage>
</organism>
<accession>A0ABS6UBP5</accession>
<sequence length="670" mass="70626">MPNRLARATSPYLLQHADNPIDWWEWSPEAFAEAVRRDVPVLLSVGYAACHWCHVMAHESFEDPATAEQVNAGFVAIKVDREERPDIDAVYMAATQAMTGQGGWPMTCFLTPVGEPFHCGTYYPPTPRQGMPGFRQLLGAVTTAWTDDGERVRTSAGEIAARLADGAAASLPPAPVDTDGLDTAAATLADSFDERSGGFGGAPKFPPSMALEFLVRHHERTGSPAALRYAALTAERMARGGLYDQLAGGFARYSVDAGWVVPHFEKMLYDNALLLRVYAHLARVPGADPLFGRVAQETAAFLLSDLRTPEGGFAAALDADTEGVEGLTYAWTPAQLREVLGDDDGTWAAELLTVTDKGTFEHGSSTLQLPADPADPQRWSRVRSALLVARRERPQPARDDKVVTAWNGMAIQALAEAGAALEQPGWVAAADGAADLLLSLHVVDGRLRRSSRAGGVGTAAGVLEDHAYLADALLSLHQATGAAHRLDAATALLDQTLEHFAGAEPGAFFDTADDAEELLHRPRELTDNASPCGSSALASALVTASVLAADGGRFRDAAEAALRSVGTLATQYPRFAGHWLTVAEAVVRGPLQVAVAGPEGDPARAALLAHARRTAAGGTVVVAGEPDAPGVPLLADRPLVGGAAAAYVCRGFVCDRPVGTVEELAALLRA</sequence>
<feature type="domain" description="Spermatogenesis-associated protein 20-like TRX" evidence="1">
    <location>
        <begin position="2"/>
        <end position="163"/>
    </location>
</feature>
<dbReference type="PIRSF" id="PIRSF006402">
    <property type="entry name" value="UCP006402_thioredoxin"/>
    <property type="match status" value="1"/>
</dbReference>
<reference evidence="2 3" key="1">
    <citation type="submission" date="2020-11" db="EMBL/GenBank/DDBJ databases">
        <title>Pseudonocardia abyssalis sp. nov. and Pseudonocardia oceani sp. nov., description and phylogenomic analysis of two novel actinomycetes isolated from the deep Southern Ocean.</title>
        <authorList>
            <person name="Parra J."/>
        </authorList>
    </citation>
    <scope>NUCLEOTIDE SEQUENCE [LARGE SCALE GENOMIC DNA]</scope>
    <source>
        <strain evidence="3">KRD185</strain>
    </source>
</reference>
<protein>
    <submittedName>
        <fullName evidence="2">Thioredoxin domain-containing protein</fullName>
    </submittedName>
</protein>
<gene>
    <name evidence="2" type="ORF">I4I82_18535</name>
</gene>
<evidence type="ECO:0000259" key="1">
    <source>
        <dbReference type="Pfam" id="PF03190"/>
    </source>
</evidence>
<evidence type="ECO:0000313" key="2">
    <source>
        <dbReference type="EMBL" id="MBW0129661.1"/>
    </source>
</evidence>
<proteinExistence type="predicted"/>
<evidence type="ECO:0000313" key="3">
    <source>
        <dbReference type="Proteomes" id="UP000694300"/>
    </source>
</evidence>